<reference evidence="1" key="1">
    <citation type="journal article" date="2021" name="Genome Biol. Evol.">
        <title>The assembled and annotated genome of the fairy-ring fungus Marasmius oreades.</title>
        <authorList>
            <person name="Hiltunen M."/>
            <person name="Ament-Velasquez S.L."/>
            <person name="Johannesson H."/>
        </authorList>
    </citation>
    <scope>NUCLEOTIDE SEQUENCE</scope>
    <source>
        <strain evidence="1">03SP1</strain>
    </source>
</reference>
<name>A0A9P7RVC3_9AGAR</name>
<accession>A0A9P7RVC3</accession>
<dbReference type="KEGG" id="more:E1B28_011702"/>
<gene>
    <name evidence="1" type="ORF">E1B28_011702</name>
</gene>
<organism evidence="1 2">
    <name type="scientific">Marasmius oreades</name>
    <name type="common">fairy-ring Marasmius</name>
    <dbReference type="NCBI Taxonomy" id="181124"/>
    <lineage>
        <taxon>Eukaryota</taxon>
        <taxon>Fungi</taxon>
        <taxon>Dikarya</taxon>
        <taxon>Basidiomycota</taxon>
        <taxon>Agaricomycotina</taxon>
        <taxon>Agaricomycetes</taxon>
        <taxon>Agaricomycetidae</taxon>
        <taxon>Agaricales</taxon>
        <taxon>Marasmiineae</taxon>
        <taxon>Marasmiaceae</taxon>
        <taxon>Marasmius</taxon>
    </lineage>
</organism>
<keyword evidence="2" id="KW-1185">Reference proteome</keyword>
<dbReference type="Proteomes" id="UP001049176">
    <property type="component" value="Chromosome 7"/>
</dbReference>
<dbReference type="EMBL" id="CM032187">
    <property type="protein sequence ID" value="KAG7090085.1"/>
    <property type="molecule type" value="Genomic_DNA"/>
</dbReference>
<dbReference type="GeneID" id="66080777"/>
<proteinExistence type="predicted"/>
<sequence length="112" mass="12294">MDLGFCGGARVSLVLEFCKVLAPIHPVKVIYFESGDRNRSVEGLGQVRKVVISCSSYHPTVLSDSNSPLTSLSSLHILCELSDPGFRPQIDSHPFSSQRSSPFFGLPLRFNL</sequence>
<evidence type="ECO:0000313" key="1">
    <source>
        <dbReference type="EMBL" id="KAG7090085.1"/>
    </source>
</evidence>
<dbReference type="RefSeq" id="XP_043006555.1">
    <property type="nucleotide sequence ID" value="XM_043156760.1"/>
</dbReference>
<protein>
    <submittedName>
        <fullName evidence="1">Uncharacterized protein</fullName>
    </submittedName>
</protein>
<evidence type="ECO:0000313" key="2">
    <source>
        <dbReference type="Proteomes" id="UP001049176"/>
    </source>
</evidence>
<comment type="caution">
    <text evidence="1">The sequence shown here is derived from an EMBL/GenBank/DDBJ whole genome shotgun (WGS) entry which is preliminary data.</text>
</comment>
<dbReference type="AlphaFoldDB" id="A0A9P7RVC3"/>